<evidence type="ECO:0000256" key="1">
    <source>
        <dbReference type="SAM" id="SignalP"/>
    </source>
</evidence>
<name>A0A9P4N2T8_9PLEO</name>
<dbReference type="AlphaFoldDB" id="A0A9P4N2T8"/>
<keyword evidence="1" id="KW-0732">Signal</keyword>
<dbReference type="Pfam" id="PF14273">
    <property type="entry name" value="DUF4360"/>
    <property type="match status" value="1"/>
</dbReference>
<dbReference type="InterPro" id="IPR025649">
    <property type="entry name" value="DUF4360"/>
</dbReference>
<accession>A0A9P4N2T8</accession>
<proteinExistence type="predicted"/>
<evidence type="ECO:0000313" key="3">
    <source>
        <dbReference type="Proteomes" id="UP000800093"/>
    </source>
</evidence>
<gene>
    <name evidence="2" type="ORF">CC78DRAFT_582129</name>
</gene>
<reference evidence="3" key="1">
    <citation type="journal article" date="2020" name="Stud. Mycol.">
        <title>101 Dothideomycetes genomes: A test case for predicting lifestyles and emergence of pathogens.</title>
        <authorList>
            <person name="Haridas S."/>
            <person name="Albert R."/>
            <person name="Binder M."/>
            <person name="Bloem J."/>
            <person name="LaButti K."/>
            <person name="Salamov A."/>
            <person name="Andreopoulos B."/>
            <person name="Baker S."/>
            <person name="Barry K."/>
            <person name="Bills G."/>
            <person name="Bluhm B."/>
            <person name="Cannon C."/>
            <person name="Castanera R."/>
            <person name="Culley D."/>
            <person name="Daum C."/>
            <person name="Ezra D."/>
            <person name="Gonzalez J."/>
            <person name="Henrissat B."/>
            <person name="Kuo A."/>
            <person name="Liang C."/>
            <person name="Lipzen A."/>
            <person name="Lutzoni F."/>
            <person name="Magnuson J."/>
            <person name="Mondo S."/>
            <person name="Nolan M."/>
            <person name="Ohm R."/>
            <person name="Pangilinan J."/>
            <person name="Park H.-J."/>
            <person name="Ramirez L."/>
            <person name="Alfaro M."/>
            <person name="Sun H."/>
            <person name="Tritt A."/>
            <person name="Yoshinaga Y."/>
            <person name="Zwiers L.-H."/>
            <person name="Turgeon B."/>
            <person name="Goodwin S."/>
            <person name="Spatafora J."/>
            <person name="Crous P."/>
            <person name="Grigoriev I."/>
        </authorList>
    </citation>
    <scope>NUCLEOTIDE SEQUENCE [LARGE SCALE GENOMIC DNA]</scope>
    <source>
        <strain evidence="3">CBS 304.66</strain>
    </source>
</reference>
<organism evidence="2 3">
    <name type="scientific">Lojkania enalia</name>
    <dbReference type="NCBI Taxonomy" id="147567"/>
    <lineage>
        <taxon>Eukaryota</taxon>
        <taxon>Fungi</taxon>
        <taxon>Dikarya</taxon>
        <taxon>Ascomycota</taxon>
        <taxon>Pezizomycotina</taxon>
        <taxon>Dothideomycetes</taxon>
        <taxon>Pleosporomycetidae</taxon>
        <taxon>Pleosporales</taxon>
        <taxon>Pleosporales incertae sedis</taxon>
        <taxon>Lojkania</taxon>
    </lineage>
</organism>
<protein>
    <submittedName>
        <fullName evidence="2">Uncharacterized protein</fullName>
    </submittedName>
</protein>
<sequence length="239" mass="26100">MDSSILTHLLFAATLVLSCIAVPSDLAISDIYLANCPFNVQASFAQNGSYFDVIYNTNGITPNSLAAYGPNVQSTDSKRKCYLSLNINHNTLDVARLRISEIEVQGSARLDEGLIAKVETNLTFASHALMNFTTAAVMGPKSPDSVFTHLANRTSAELHADCRSPKRMTLVNVFSVSAASGTSSSSTTGELVKDSSLRVRFFLKWVDLCDVVSCSFVDRYGNIVYRPPYDAETCQESWK</sequence>
<comment type="caution">
    <text evidence="2">The sequence shown here is derived from an EMBL/GenBank/DDBJ whole genome shotgun (WGS) entry which is preliminary data.</text>
</comment>
<dbReference type="OrthoDB" id="10641070at2759"/>
<keyword evidence="3" id="KW-1185">Reference proteome</keyword>
<feature type="signal peptide" evidence="1">
    <location>
        <begin position="1"/>
        <end position="21"/>
    </location>
</feature>
<evidence type="ECO:0000313" key="2">
    <source>
        <dbReference type="EMBL" id="KAF2262933.1"/>
    </source>
</evidence>
<dbReference type="EMBL" id="ML986634">
    <property type="protein sequence ID" value="KAF2262933.1"/>
    <property type="molecule type" value="Genomic_DNA"/>
</dbReference>
<dbReference type="Proteomes" id="UP000800093">
    <property type="component" value="Unassembled WGS sequence"/>
</dbReference>
<feature type="chain" id="PRO_5040364895" evidence="1">
    <location>
        <begin position="22"/>
        <end position="239"/>
    </location>
</feature>